<sequence>MRENDAFPQLLKRVLSLEYDVLDRHEPLEHLPQSFRGFFPLRSPIGVSKKECVECFSSGGKTGYLAMC</sequence>
<protein>
    <submittedName>
        <fullName evidence="1">Uncharacterized protein</fullName>
    </submittedName>
</protein>
<proteinExistence type="predicted"/>
<name>A0A1F6BKU2_9BACT</name>
<evidence type="ECO:0000313" key="1">
    <source>
        <dbReference type="EMBL" id="OGG37473.1"/>
    </source>
</evidence>
<comment type="caution">
    <text evidence="1">The sequence shown here is derived from an EMBL/GenBank/DDBJ whole genome shotgun (WGS) entry which is preliminary data.</text>
</comment>
<organism evidence="1 2">
    <name type="scientific">Candidatus Jorgensenbacteria bacterium GWA1_54_12</name>
    <dbReference type="NCBI Taxonomy" id="1798468"/>
    <lineage>
        <taxon>Bacteria</taxon>
        <taxon>Candidatus Joergenseniibacteriota</taxon>
    </lineage>
</organism>
<dbReference type="EMBL" id="MFKH01000010">
    <property type="protein sequence ID" value="OGG37473.1"/>
    <property type="molecule type" value="Genomic_DNA"/>
</dbReference>
<reference evidence="1 2" key="1">
    <citation type="journal article" date="2016" name="Nat. Commun.">
        <title>Thousands of microbial genomes shed light on interconnected biogeochemical processes in an aquifer system.</title>
        <authorList>
            <person name="Anantharaman K."/>
            <person name="Brown C.T."/>
            <person name="Hug L.A."/>
            <person name="Sharon I."/>
            <person name="Castelle C.J."/>
            <person name="Probst A.J."/>
            <person name="Thomas B.C."/>
            <person name="Singh A."/>
            <person name="Wilkins M.J."/>
            <person name="Karaoz U."/>
            <person name="Brodie E.L."/>
            <person name="Williams K.H."/>
            <person name="Hubbard S.S."/>
            <person name="Banfield J.F."/>
        </authorList>
    </citation>
    <scope>NUCLEOTIDE SEQUENCE [LARGE SCALE GENOMIC DNA]</scope>
</reference>
<evidence type="ECO:0000313" key="2">
    <source>
        <dbReference type="Proteomes" id="UP000176273"/>
    </source>
</evidence>
<accession>A0A1F6BKU2</accession>
<dbReference type="Proteomes" id="UP000176273">
    <property type="component" value="Unassembled WGS sequence"/>
</dbReference>
<gene>
    <name evidence="1" type="ORF">A2110_02635</name>
</gene>
<dbReference type="STRING" id="1798468.A2110_02635"/>
<dbReference type="AlphaFoldDB" id="A0A1F6BKU2"/>